<dbReference type="OrthoDB" id="205194at2759"/>
<evidence type="ECO:0000313" key="1">
    <source>
        <dbReference type="EMBL" id="GMI39309.1"/>
    </source>
</evidence>
<keyword evidence="2" id="KW-1185">Reference proteome</keyword>
<dbReference type="Gene3D" id="3.40.50.2000">
    <property type="entry name" value="Glycogen Phosphorylase B"/>
    <property type="match status" value="1"/>
</dbReference>
<name>A0A9W7L942_9STRA</name>
<proteinExistence type="predicted"/>
<comment type="caution">
    <text evidence="1">The sequence shown here is derived from an EMBL/GenBank/DDBJ whole genome shotgun (WGS) entry which is preliminary data.</text>
</comment>
<dbReference type="EMBL" id="BRYA01000100">
    <property type="protein sequence ID" value="GMI39309.1"/>
    <property type="molecule type" value="Genomic_DNA"/>
</dbReference>
<gene>
    <name evidence="1" type="ORF">TrCOL_g10652</name>
</gene>
<dbReference type="SUPFAM" id="SSF53756">
    <property type="entry name" value="UDP-Glycosyltransferase/glycogen phosphorylase"/>
    <property type="match status" value="1"/>
</dbReference>
<evidence type="ECO:0000313" key="2">
    <source>
        <dbReference type="Proteomes" id="UP001165065"/>
    </source>
</evidence>
<dbReference type="Pfam" id="PF13692">
    <property type="entry name" value="Glyco_trans_1_4"/>
    <property type="match status" value="1"/>
</dbReference>
<protein>
    <recommendedName>
        <fullName evidence="3">Glycosyltransferase</fullName>
    </recommendedName>
</protein>
<dbReference type="AlphaFoldDB" id="A0A9W7L942"/>
<dbReference type="Proteomes" id="UP001165065">
    <property type="component" value="Unassembled WGS sequence"/>
</dbReference>
<accession>A0A9W7L942</accession>
<organism evidence="1 2">
    <name type="scientific">Triparma columacea</name>
    <dbReference type="NCBI Taxonomy" id="722753"/>
    <lineage>
        <taxon>Eukaryota</taxon>
        <taxon>Sar</taxon>
        <taxon>Stramenopiles</taxon>
        <taxon>Ochrophyta</taxon>
        <taxon>Bolidophyceae</taxon>
        <taxon>Parmales</taxon>
        <taxon>Triparmaceae</taxon>
        <taxon>Triparma</taxon>
    </lineage>
</organism>
<reference evidence="2" key="1">
    <citation type="journal article" date="2023" name="Commun. Biol.">
        <title>Genome analysis of Parmales, the sister group of diatoms, reveals the evolutionary specialization of diatoms from phago-mixotrophs to photoautotrophs.</title>
        <authorList>
            <person name="Ban H."/>
            <person name="Sato S."/>
            <person name="Yoshikawa S."/>
            <person name="Yamada K."/>
            <person name="Nakamura Y."/>
            <person name="Ichinomiya M."/>
            <person name="Sato N."/>
            <person name="Blanc-Mathieu R."/>
            <person name="Endo H."/>
            <person name="Kuwata A."/>
            <person name="Ogata H."/>
        </authorList>
    </citation>
    <scope>NUCLEOTIDE SEQUENCE [LARGE SCALE GENOMIC DNA]</scope>
</reference>
<sequence length="346" mass="39167">MGELDPDLVVFDRFLAEEAYASRVREIKPSAMRVLDMQDMHSLRRHRETNPFPSIPSPSTSTSLVRELASINRSDLSIVCSSVEKALLEMEYKIPGEKLQMGSFFTSPIDKGYDNNHSFNQRKDFISIGGFKHPPNVDSAVWLVEDIWPRISKKIPDAVLNIYGAYPTRKISSLHSPSDNVHVHGFVPSLEEPFLKSRVLLAPLRFGAGVKGKIIDAFRFGCPVVTTKIGSEGIGKENEGWGGAVTSNIDCAEEFADAAVALYNDRDRYESSRASARKILVREFDKTRNLDAIVEAIQGTYEDLERCRERDVFGNILWHSSNRATEYFSRYIELKEKNRREEVDQT</sequence>
<evidence type="ECO:0008006" key="3">
    <source>
        <dbReference type="Google" id="ProtNLM"/>
    </source>
</evidence>